<sequence>MHVLITIGAVILVLAGVFYTRVSKPDVSQEQVLSIKATPVETVVPIPTASPKPHTPVPTQQLVSPDSSGSYHYPGSQTVSVSGSVTVLTTGDDPEKVTDWYKNKIRSRGMSVTSFVVTKTNNNVFNKLAGASAGKKIEVEIKKAAGDPVVTITVKV</sequence>
<feature type="region of interest" description="Disordered" evidence="1">
    <location>
        <begin position="46"/>
        <end position="69"/>
    </location>
</feature>
<comment type="caution">
    <text evidence="2">The sequence shown here is derived from an EMBL/GenBank/DDBJ whole genome shotgun (WGS) entry which is preliminary data.</text>
</comment>
<dbReference type="EMBL" id="MGGW01000004">
    <property type="protein sequence ID" value="OGM55324.1"/>
    <property type="molecule type" value="Genomic_DNA"/>
</dbReference>
<accession>A0A1F8AU98</accession>
<organism evidence="2 3">
    <name type="scientific">Candidatus Woesebacteria bacterium RIFCSPHIGHO2_12_FULL_41_24</name>
    <dbReference type="NCBI Taxonomy" id="1802510"/>
    <lineage>
        <taxon>Bacteria</taxon>
        <taxon>Candidatus Woeseibacteriota</taxon>
    </lineage>
</organism>
<dbReference type="AlphaFoldDB" id="A0A1F8AU98"/>
<protein>
    <submittedName>
        <fullName evidence="2">Uncharacterized protein</fullName>
    </submittedName>
</protein>
<evidence type="ECO:0000313" key="3">
    <source>
        <dbReference type="Proteomes" id="UP000178603"/>
    </source>
</evidence>
<feature type="compositionally biased region" description="Polar residues" evidence="1">
    <location>
        <begin position="57"/>
        <end position="69"/>
    </location>
</feature>
<evidence type="ECO:0000256" key="1">
    <source>
        <dbReference type="SAM" id="MobiDB-lite"/>
    </source>
</evidence>
<dbReference type="Proteomes" id="UP000178603">
    <property type="component" value="Unassembled WGS sequence"/>
</dbReference>
<reference evidence="2 3" key="1">
    <citation type="journal article" date="2016" name="Nat. Commun.">
        <title>Thousands of microbial genomes shed light on interconnected biogeochemical processes in an aquifer system.</title>
        <authorList>
            <person name="Anantharaman K."/>
            <person name="Brown C.T."/>
            <person name="Hug L.A."/>
            <person name="Sharon I."/>
            <person name="Castelle C.J."/>
            <person name="Probst A.J."/>
            <person name="Thomas B.C."/>
            <person name="Singh A."/>
            <person name="Wilkins M.J."/>
            <person name="Karaoz U."/>
            <person name="Brodie E.L."/>
            <person name="Williams K.H."/>
            <person name="Hubbard S.S."/>
            <person name="Banfield J.F."/>
        </authorList>
    </citation>
    <scope>NUCLEOTIDE SEQUENCE [LARGE SCALE GENOMIC DNA]</scope>
</reference>
<evidence type="ECO:0000313" key="2">
    <source>
        <dbReference type="EMBL" id="OGM55324.1"/>
    </source>
</evidence>
<name>A0A1F8AU98_9BACT</name>
<proteinExistence type="predicted"/>
<gene>
    <name evidence="2" type="ORF">A3E44_03520</name>
</gene>